<dbReference type="KEGG" id="edi:EDI_058390"/>
<evidence type="ECO:0000256" key="2">
    <source>
        <dbReference type="ARBA" id="ARBA00022723"/>
    </source>
</evidence>
<name>B0ENT3_ENTDS</name>
<dbReference type="SUPFAM" id="SSF101887">
    <property type="entry name" value="Apyrase"/>
    <property type="match status" value="1"/>
</dbReference>
<dbReference type="GO" id="GO:0045134">
    <property type="term" value="F:UDP phosphatase activity"/>
    <property type="evidence" value="ECO:0007669"/>
    <property type="project" value="TreeGrafter"/>
</dbReference>
<dbReference type="OrthoDB" id="25028at2759"/>
<keyword evidence="4 6" id="KW-0106">Calcium</keyword>
<dbReference type="FunFam" id="2.120.10.100:FF:000001">
    <property type="entry name" value="Soluble calcium-activated nucleotidase 1"/>
    <property type="match status" value="1"/>
</dbReference>
<keyword evidence="7" id="KW-0812">Transmembrane</keyword>
<dbReference type="GeneID" id="5884942"/>
<dbReference type="EC" id="3.6.1.5" evidence="8"/>
<feature type="binding site" evidence="6">
    <location>
        <position position="260"/>
    </location>
    <ligand>
        <name>Ca(2+)</name>
        <dbReference type="ChEBI" id="CHEBI:29108"/>
    </ligand>
</feature>
<evidence type="ECO:0000313" key="9">
    <source>
        <dbReference type="Proteomes" id="UP000008076"/>
    </source>
</evidence>
<keyword evidence="7" id="KW-0472">Membrane</keyword>
<keyword evidence="2 6" id="KW-0479">Metal-binding</keyword>
<evidence type="ECO:0000256" key="3">
    <source>
        <dbReference type="ARBA" id="ARBA00022801"/>
    </source>
</evidence>
<accession>B0ENT3</accession>
<protein>
    <submittedName>
        <fullName evidence="8">Apyrase, putative</fullName>
        <ecNumber evidence="8">3.6.1.5</ecNumber>
    </submittedName>
</protein>
<evidence type="ECO:0000256" key="4">
    <source>
        <dbReference type="ARBA" id="ARBA00022837"/>
    </source>
</evidence>
<feature type="binding site" evidence="6">
    <location>
        <position position="191"/>
    </location>
    <ligand>
        <name>Ca(2+)</name>
        <dbReference type="ChEBI" id="CHEBI:29108"/>
    </ligand>
</feature>
<comment type="similarity">
    <text evidence="5">Belongs to the apyrase family.</text>
</comment>
<dbReference type="Gene3D" id="2.120.10.100">
    <property type="entry name" value="Apyrase"/>
    <property type="match status" value="1"/>
</dbReference>
<feature type="binding site" evidence="6">
    <location>
        <position position="142"/>
    </location>
    <ligand>
        <name>Ca(2+)</name>
        <dbReference type="ChEBI" id="CHEBI:29108"/>
    </ligand>
</feature>
<evidence type="ECO:0000256" key="6">
    <source>
        <dbReference type="PIRSR" id="PIRSR609283-1"/>
    </source>
</evidence>
<dbReference type="GO" id="GO:0004050">
    <property type="term" value="F:apyrase activity"/>
    <property type="evidence" value="ECO:0007669"/>
    <property type="project" value="UniProtKB-EC"/>
</dbReference>
<keyword evidence="9" id="KW-1185">Reference proteome</keyword>
<dbReference type="Proteomes" id="UP000008076">
    <property type="component" value="Unassembled WGS sequence"/>
</dbReference>
<reference evidence="9" key="1">
    <citation type="submission" date="2007-12" db="EMBL/GenBank/DDBJ databases">
        <title>Annotation of Entamoeba dispar SAW760.</title>
        <authorList>
            <person name="Lorenzi H."/>
            <person name="Inman J."/>
            <person name="Schobel S."/>
            <person name="Amedeo P."/>
            <person name="Caler E."/>
        </authorList>
    </citation>
    <scope>NUCLEOTIDE SEQUENCE [LARGE SCALE GENOMIC DNA]</scope>
    <source>
        <strain evidence="9">ATCC PRA-260 / SAW760</strain>
    </source>
</reference>
<dbReference type="VEuPathDB" id="AmoebaDB:EDI_058390"/>
<evidence type="ECO:0000256" key="5">
    <source>
        <dbReference type="ARBA" id="ARBA00025738"/>
    </source>
</evidence>
<evidence type="ECO:0000256" key="7">
    <source>
        <dbReference type="SAM" id="Phobius"/>
    </source>
</evidence>
<sequence length="377" mass="43701">MTKRFLLIRFYFYLEILYLLMNITIQPPNFHISALHLVLTVACLVSFIFCIKMFNTPFLTYRLTPNWYQHQPNYKLYSKDSPFFKVAIISDLDKASKTNKKWRSSMIIGTIFKQGNTYEFQQQEEFNLTLGINENGRGMELSELLNFNGELYGFDDRTGVVMAIDLEKKKTYPRYILMDGDLNSDKGMKIEWATVYKDSMYIGSIGKEFTTPTGDYLNDNPLYIKKIDQNGKITAINWKNNYNSLKNAVGIYGDGYMINEAVTYSAIANKWYFAPRKCSKEKYDDIKDETRGCPYIISTEDFTHFDIINDPQHDLNKGFSSIKVLPNDENKLIYLKSVEVGERSETYIGMISTSGEVLMQDKLVAKMKMEGIEFISM</sequence>
<evidence type="ECO:0000313" key="8">
    <source>
        <dbReference type="EMBL" id="EDR23820.1"/>
    </source>
</evidence>
<evidence type="ECO:0000256" key="1">
    <source>
        <dbReference type="ARBA" id="ARBA00001913"/>
    </source>
</evidence>
<proteinExistence type="inferred from homology"/>
<dbReference type="eggNOG" id="KOG4494">
    <property type="taxonomic scope" value="Eukaryota"/>
</dbReference>
<dbReference type="InterPro" id="IPR009283">
    <property type="entry name" value="Apyrase"/>
</dbReference>
<dbReference type="PANTHER" id="PTHR13023">
    <property type="entry name" value="APYRASE"/>
    <property type="match status" value="1"/>
</dbReference>
<keyword evidence="7" id="KW-1133">Transmembrane helix</keyword>
<dbReference type="RefSeq" id="XP_001739797.1">
    <property type="nucleotide sequence ID" value="XM_001739745.1"/>
</dbReference>
<feature type="binding site" evidence="6">
    <location>
        <position position="320"/>
    </location>
    <ligand>
        <name>Ca(2+)</name>
        <dbReference type="ChEBI" id="CHEBI:29108"/>
    </ligand>
</feature>
<dbReference type="PANTHER" id="PTHR13023:SF3">
    <property type="entry name" value="SOLUBLE CALCIUM-ACTIVATED NUCLEOTIDASE 1"/>
    <property type="match status" value="1"/>
</dbReference>
<dbReference type="GO" id="GO:0030166">
    <property type="term" value="P:proteoglycan biosynthetic process"/>
    <property type="evidence" value="ECO:0007669"/>
    <property type="project" value="TreeGrafter"/>
</dbReference>
<dbReference type="EMBL" id="DS550136">
    <property type="protein sequence ID" value="EDR23820.1"/>
    <property type="molecule type" value="Genomic_DNA"/>
</dbReference>
<feature type="binding site" evidence="6">
    <location>
        <position position="143"/>
    </location>
    <ligand>
        <name>Ca(2+)</name>
        <dbReference type="ChEBI" id="CHEBI:29108"/>
    </ligand>
</feature>
<dbReference type="GO" id="GO:0004382">
    <property type="term" value="F:GDP phosphatase activity"/>
    <property type="evidence" value="ECO:0007669"/>
    <property type="project" value="TreeGrafter"/>
</dbReference>
<dbReference type="GO" id="GO:0005509">
    <property type="term" value="F:calcium ion binding"/>
    <property type="evidence" value="ECO:0007669"/>
    <property type="project" value="InterPro"/>
</dbReference>
<dbReference type="AlphaFoldDB" id="B0ENT3"/>
<feature type="transmembrane region" description="Helical" evidence="7">
    <location>
        <begin position="7"/>
        <end position="25"/>
    </location>
</feature>
<dbReference type="OMA" id="RDEHMGC"/>
<dbReference type="Pfam" id="PF06079">
    <property type="entry name" value="Apyrase"/>
    <property type="match status" value="1"/>
</dbReference>
<organism evidence="9">
    <name type="scientific">Entamoeba dispar (strain ATCC PRA-260 / SAW760)</name>
    <dbReference type="NCBI Taxonomy" id="370354"/>
    <lineage>
        <taxon>Eukaryota</taxon>
        <taxon>Amoebozoa</taxon>
        <taxon>Evosea</taxon>
        <taxon>Archamoebae</taxon>
        <taxon>Mastigamoebida</taxon>
        <taxon>Entamoebidae</taxon>
        <taxon>Entamoeba</taxon>
    </lineage>
</organism>
<comment type="cofactor">
    <cofactor evidence="1 6">
        <name>Ca(2+)</name>
        <dbReference type="ChEBI" id="CHEBI:29108"/>
    </cofactor>
</comment>
<feature type="binding site" evidence="6">
    <location>
        <position position="370"/>
    </location>
    <ligand>
        <name>Ca(2+)</name>
        <dbReference type="ChEBI" id="CHEBI:29108"/>
    </ligand>
</feature>
<keyword evidence="3 8" id="KW-0378">Hydrolase</keyword>
<gene>
    <name evidence="8" type="ORF">EDI_058390</name>
</gene>
<dbReference type="InterPro" id="IPR036258">
    <property type="entry name" value="Apyrase_sf"/>
</dbReference>
<feature type="transmembrane region" description="Helical" evidence="7">
    <location>
        <begin position="31"/>
        <end position="54"/>
    </location>
</feature>